<protein>
    <recommendedName>
        <fullName evidence="2">DUF4371 domain-containing protein</fullName>
    </recommendedName>
</protein>
<evidence type="ECO:0008006" key="2">
    <source>
        <dbReference type="Google" id="ProtNLM"/>
    </source>
</evidence>
<sequence>MAFKERFRIDLRNILPYVHCLNHQLHLVVVNTIKWIPELATLSDTVNILHNFIKRPKISNLCKRLKLPRLMGQRWWGSFQYRCFCNRKSLQHCWFAKTCIEAILHQVRSKRFVFLALVLSEFLHTIRPVDSFSPGYSTSFVSLCALDFRKTYSGVRQHYESSFVHLCIIQSKHGALTPVSLFFLLFSTPPHTPAIKIATHFPPVAIGWLRA</sequence>
<dbReference type="EMBL" id="KQ418240">
    <property type="protein sequence ID" value="KOF88139.1"/>
    <property type="molecule type" value="Genomic_DNA"/>
</dbReference>
<proteinExistence type="predicted"/>
<reference evidence="1" key="1">
    <citation type="submission" date="2015-07" db="EMBL/GenBank/DDBJ databases">
        <title>MeaNS - Measles Nucleotide Surveillance Program.</title>
        <authorList>
            <person name="Tran T."/>
            <person name="Druce J."/>
        </authorList>
    </citation>
    <scope>NUCLEOTIDE SEQUENCE</scope>
    <source>
        <strain evidence="1">UCB-OBI-ISO-001</strain>
        <tissue evidence="1">Gonad</tissue>
    </source>
</reference>
<dbReference type="STRING" id="37653.A0A0L8HGA9"/>
<dbReference type="OrthoDB" id="1739706at2759"/>
<dbReference type="AlphaFoldDB" id="A0A0L8HGA9"/>
<accession>A0A0L8HGA9</accession>
<organism evidence="1">
    <name type="scientific">Octopus bimaculoides</name>
    <name type="common">California two-spotted octopus</name>
    <dbReference type="NCBI Taxonomy" id="37653"/>
    <lineage>
        <taxon>Eukaryota</taxon>
        <taxon>Metazoa</taxon>
        <taxon>Spiralia</taxon>
        <taxon>Lophotrochozoa</taxon>
        <taxon>Mollusca</taxon>
        <taxon>Cephalopoda</taxon>
        <taxon>Coleoidea</taxon>
        <taxon>Octopodiformes</taxon>
        <taxon>Octopoda</taxon>
        <taxon>Incirrata</taxon>
        <taxon>Octopodidae</taxon>
        <taxon>Octopus</taxon>
    </lineage>
</organism>
<name>A0A0L8HGA9_OCTBM</name>
<evidence type="ECO:0000313" key="1">
    <source>
        <dbReference type="EMBL" id="KOF88139.1"/>
    </source>
</evidence>
<gene>
    <name evidence="1" type="ORF">OCBIM_22015403mg</name>
</gene>